<dbReference type="CDD" id="cd08054">
    <property type="entry name" value="gp6"/>
    <property type="match status" value="1"/>
</dbReference>
<dbReference type="InterPro" id="IPR011738">
    <property type="entry name" value="Phage_CHP"/>
</dbReference>
<evidence type="ECO:0000313" key="2">
    <source>
        <dbReference type="Proteomes" id="UP000600139"/>
    </source>
</evidence>
<reference evidence="1" key="1">
    <citation type="submission" date="2021-01" db="EMBL/GenBank/DDBJ databases">
        <title>Modified the classification status of verrucomicrobia.</title>
        <authorList>
            <person name="Feng X."/>
        </authorList>
    </citation>
    <scope>NUCLEOTIDE SEQUENCE</scope>
    <source>
        <strain evidence="1">JCM 18052</strain>
    </source>
</reference>
<dbReference type="Gene3D" id="1.10.3230.30">
    <property type="entry name" value="Phage gp6-like head-tail connector protein"/>
    <property type="match status" value="1"/>
</dbReference>
<dbReference type="Proteomes" id="UP000600139">
    <property type="component" value="Unassembled WGS sequence"/>
</dbReference>
<organism evidence="1 2">
    <name type="scientific">Luteolibacter yonseiensis</name>
    <dbReference type="NCBI Taxonomy" id="1144680"/>
    <lineage>
        <taxon>Bacteria</taxon>
        <taxon>Pseudomonadati</taxon>
        <taxon>Verrucomicrobiota</taxon>
        <taxon>Verrucomicrobiia</taxon>
        <taxon>Verrucomicrobiales</taxon>
        <taxon>Verrucomicrobiaceae</taxon>
        <taxon>Luteolibacter</taxon>
    </lineage>
</organism>
<accession>A0A934R193</accession>
<gene>
    <name evidence="1" type="ORF">JIN84_12955</name>
</gene>
<name>A0A934R193_9BACT</name>
<dbReference type="EMBL" id="JAENIK010000011">
    <property type="protein sequence ID" value="MBK1816528.1"/>
    <property type="molecule type" value="Genomic_DNA"/>
</dbReference>
<dbReference type="AlphaFoldDB" id="A0A934R193"/>
<evidence type="ECO:0000313" key="1">
    <source>
        <dbReference type="EMBL" id="MBK1816528.1"/>
    </source>
</evidence>
<keyword evidence="2" id="KW-1185">Reference proteome</keyword>
<protein>
    <recommendedName>
        <fullName evidence="3">PhiE125 gp8 family phage protein</fullName>
    </recommendedName>
</protein>
<comment type="caution">
    <text evidence="1">The sequence shown here is derived from an EMBL/GenBank/DDBJ whole genome shotgun (WGS) entry which is preliminary data.</text>
</comment>
<sequence length="198" mass="21528">MRPQYTLVTPPTFEPITYDQAAEHLRVDSVDDQTYVQALIGVAREYVDSVTGRVSAVSGWRVIAPSWACLFGQYSDTLSLFRTPLVSVSAVKYYAAGATTLSTLPAEEYLVITGAEPGMVKFTGSLPSVADRPDAVQIEFTAGYADEAAAPNLLKHAIKLLVGHLYENRLPVAFASCQNLPWSLQAIIENQKVGGWFA</sequence>
<dbReference type="NCBIfam" id="TIGR02215">
    <property type="entry name" value="phage_chp_gp8"/>
    <property type="match status" value="1"/>
</dbReference>
<proteinExistence type="predicted"/>
<dbReference type="RefSeq" id="WP_200351461.1">
    <property type="nucleotide sequence ID" value="NZ_BAABHZ010000006.1"/>
</dbReference>
<evidence type="ECO:0008006" key="3">
    <source>
        <dbReference type="Google" id="ProtNLM"/>
    </source>
</evidence>